<evidence type="ECO:0000256" key="5">
    <source>
        <dbReference type="ARBA" id="ARBA00022679"/>
    </source>
</evidence>
<evidence type="ECO:0000256" key="7">
    <source>
        <dbReference type="ARBA" id="ARBA00022843"/>
    </source>
</evidence>
<evidence type="ECO:0000256" key="10">
    <source>
        <dbReference type="ARBA" id="ARBA00067506"/>
    </source>
</evidence>
<proteinExistence type="inferred from homology"/>
<name>E0VR04_PEDHC</name>
<evidence type="ECO:0000256" key="2">
    <source>
        <dbReference type="ARBA" id="ARBA00004906"/>
    </source>
</evidence>
<dbReference type="CDD" id="cd00078">
    <property type="entry name" value="HECTc"/>
    <property type="match status" value="1"/>
</dbReference>
<dbReference type="GO" id="GO:0009966">
    <property type="term" value="P:regulation of signal transduction"/>
    <property type="evidence" value="ECO:0007669"/>
    <property type="project" value="UniProtKB-ARBA"/>
</dbReference>
<sequence length="1057" mass="121752">MYMFEGEYRRKPEQCLSGASIVTERNELLQHVRQQRLKREECRKRTKCTVLIQAFARGYLTRKKFKQIERISFDSILQESDLKNNINEKTLGLLVKKLLFFYDGEKDDSRLVTISQSILKAKNRIIKLSEITNSSWSWHLQRLLNLNIGQMLSSVKFRSPDSIAVSLRMLEIFTSMEVIKNVLNEEKAKILVARIFIYLVGKNYFKSLKFLIDEKTPPLLCESVEPPTPLIACLFDLLLRPLQLVDVVSSSEFSIFLKHLCKDVFSPKLSESMKLFVIPAFAELSSFPYFQMLEFLRDCKVNGNMKDGYSSLFSSSMLFTVLYLEKKHFWLHFPPSLGELTCYLQVIAPLSANASKLNKTIINEDEEDELGEFEVDKIDNTILESCISMLNDPIKINNLLTLIDETEEPLILQALCEICYNLLISNKLAVYKYRLLYLLAFKPSFLRHLWSAIQRVNQISVFGSATPLINFISRGIHLSSDESERLILLLAVFCALFSLLISILHDSEFYGDENGSGSSQTMPFTLQQLVAITGQLKDISLGLVDLAFPDSRPAVKEHIRGIEYSISFHQPHLWSNLFKVVVNLVRQLHARDNRRPFCPEDHWISKQVQIIYQPSELPFRKKRLRGYRPFHGLRALSREELEDGGPPLTTKEVRTATLLMELPFLVPFQERVMVFQTIILKDKMEHQGEATRFLQGPIIEVSIRRNYIYEDAFEKLSIESEPEMRLKMRVQLFNSVGLEEAGLDGGGLFREFLSELLKTAFDPNRGFFRLTKDNLLYPNPHVHLILDDFPRHYFFIGRMLGKALYENLLVELPFAEFFLSKLVGRHSDVDIHHLASLDPLMYRNLLFLKSYEGDVLDLGLDFIIINEELGETRIEELKPGGKSIPVTSANRIEYIHLMADYKLNKQIRTQCVAFKQGLTNVIPLEWIQMFNNKELQVLISGAEIPVDVKDLREHTKYAGGYTEEHATIKLFWKVVDNFTDAQKKQLLKFVTSCSRPPLLGFKELDPPFCIQRAGNIDRLPTASTCMNLLKLPEFSDEKLMTDKLVYAIQSGAGFELI</sequence>
<organism>
    <name type="scientific">Pediculus humanus subsp. corporis</name>
    <name type="common">Body louse</name>
    <dbReference type="NCBI Taxonomy" id="121224"/>
    <lineage>
        <taxon>Eukaryota</taxon>
        <taxon>Metazoa</taxon>
        <taxon>Ecdysozoa</taxon>
        <taxon>Arthropoda</taxon>
        <taxon>Hexapoda</taxon>
        <taxon>Insecta</taxon>
        <taxon>Pterygota</taxon>
        <taxon>Neoptera</taxon>
        <taxon>Paraneoptera</taxon>
        <taxon>Psocodea</taxon>
        <taxon>Troctomorpha</taxon>
        <taxon>Phthiraptera</taxon>
        <taxon>Anoplura</taxon>
        <taxon>Pediculidae</taxon>
        <taxon>Pediculus</taxon>
    </lineage>
</organism>
<dbReference type="PANTHER" id="PTHR45700">
    <property type="entry name" value="UBIQUITIN-PROTEIN LIGASE E3C"/>
    <property type="match status" value="1"/>
</dbReference>
<feature type="active site" description="Glycyl thioester intermediate" evidence="13">
    <location>
        <position position="1025"/>
    </location>
</feature>
<comment type="subunit">
    <text evidence="9">Interacts with 26S proteasomes. Interacts (via the HECT domain) with UBE2D1 and, less efficiently, with UBE2L3.</text>
</comment>
<dbReference type="eggNOG" id="KOG0942">
    <property type="taxonomic scope" value="Eukaryota"/>
</dbReference>
<dbReference type="GO" id="GO:0061630">
    <property type="term" value="F:ubiquitin protein ligase activity"/>
    <property type="evidence" value="ECO:0007669"/>
    <property type="project" value="UniProtKB-EC"/>
</dbReference>
<dbReference type="Pfam" id="PF00612">
    <property type="entry name" value="IQ"/>
    <property type="match status" value="1"/>
</dbReference>
<dbReference type="FunCoup" id="E0VR04">
    <property type="interactions" value="2210"/>
</dbReference>
<dbReference type="PROSITE" id="PS50096">
    <property type="entry name" value="IQ"/>
    <property type="match status" value="1"/>
</dbReference>
<dbReference type="EnsemblMetazoa" id="PHUM390450-RA">
    <property type="protein sequence ID" value="PHUM390450-PA"/>
    <property type="gene ID" value="PHUM390450"/>
</dbReference>
<evidence type="ECO:0000256" key="1">
    <source>
        <dbReference type="ARBA" id="ARBA00000885"/>
    </source>
</evidence>
<dbReference type="Gene3D" id="3.30.2410.10">
    <property type="entry name" value="Hect, E3 ligase catalytic domain"/>
    <property type="match status" value="1"/>
</dbReference>
<dbReference type="OrthoDB" id="8068875at2759"/>
<dbReference type="EMBL" id="DS235442">
    <property type="protein sequence ID" value="EEB15810.1"/>
    <property type="molecule type" value="Genomic_DNA"/>
</dbReference>
<keyword evidence="6 13" id="KW-0833">Ubl conjugation pathway</keyword>
<comment type="pathway">
    <text evidence="2">Protein modification; protein ubiquitination.</text>
</comment>
<evidence type="ECO:0000256" key="8">
    <source>
        <dbReference type="ARBA" id="ARBA00061050"/>
    </source>
</evidence>
<dbReference type="CDD" id="cd23767">
    <property type="entry name" value="IQCD"/>
    <property type="match status" value="1"/>
</dbReference>
<dbReference type="SMART" id="SM00015">
    <property type="entry name" value="IQ"/>
    <property type="match status" value="1"/>
</dbReference>
<keyword evidence="17" id="KW-1185">Reference proteome</keyword>
<reference evidence="15" key="1">
    <citation type="submission" date="2007-04" db="EMBL/GenBank/DDBJ databases">
        <title>Annotation of Pediculus humanus corporis strain USDA.</title>
        <authorList>
            <person name="Kirkness E."/>
            <person name="Hannick L."/>
            <person name="Hass B."/>
            <person name="Bruggner R."/>
            <person name="Lawson D."/>
            <person name="Bidwell S."/>
            <person name="Joardar V."/>
            <person name="Caler E."/>
            <person name="Walenz B."/>
            <person name="Inman J."/>
            <person name="Schobel S."/>
            <person name="Galinsky K."/>
            <person name="Amedeo P."/>
            <person name="Strausberg R."/>
        </authorList>
    </citation>
    <scope>NUCLEOTIDE SEQUENCE</scope>
    <source>
        <strain evidence="15">USDA</strain>
    </source>
</reference>
<evidence type="ECO:0000259" key="14">
    <source>
        <dbReference type="PROSITE" id="PS50237"/>
    </source>
</evidence>
<dbReference type="VEuPathDB" id="VectorBase:PHUM390450"/>
<dbReference type="STRING" id="121224.E0VR04"/>
<dbReference type="KEGG" id="phu:Phum_PHUM390450"/>
<evidence type="ECO:0000313" key="17">
    <source>
        <dbReference type="Proteomes" id="UP000009046"/>
    </source>
</evidence>
<dbReference type="InterPro" id="IPR000048">
    <property type="entry name" value="IQ_motif_EF-hand-BS"/>
</dbReference>
<dbReference type="SUPFAM" id="SSF56204">
    <property type="entry name" value="Hect, E3 ligase catalytic domain"/>
    <property type="match status" value="1"/>
</dbReference>
<keyword evidence="5" id="KW-0808">Transferase</keyword>
<evidence type="ECO:0000256" key="9">
    <source>
        <dbReference type="ARBA" id="ARBA00063372"/>
    </source>
</evidence>
<dbReference type="GO" id="GO:0000209">
    <property type="term" value="P:protein polyubiquitination"/>
    <property type="evidence" value="ECO:0007669"/>
    <property type="project" value="InterPro"/>
</dbReference>
<dbReference type="PROSITE" id="PS50237">
    <property type="entry name" value="HECT"/>
    <property type="match status" value="1"/>
</dbReference>
<dbReference type="GO" id="GO:0006511">
    <property type="term" value="P:ubiquitin-dependent protein catabolic process"/>
    <property type="evidence" value="ECO:0007669"/>
    <property type="project" value="TreeGrafter"/>
</dbReference>
<dbReference type="OMA" id="EKHYYFI"/>
<dbReference type="EMBL" id="AAZO01004568">
    <property type="status" value="NOT_ANNOTATED_CDS"/>
    <property type="molecule type" value="Genomic_DNA"/>
</dbReference>
<dbReference type="FunFam" id="3.30.2410.10:FF:000011">
    <property type="entry name" value="Putative Ubiquitin-protein ligase E3C"/>
    <property type="match status" value="1"/>
</dbReference>
<dbReference type="CTD" id="8237553"/>
<dbReference type="Pfam" id="PF00632">
    <property type="entry name" value="HECT"/>
    <property type="match status" value="1"/>
</dbReference>
<dbReference type="SMART" id="SM00119">
    <property type="entry name" value="HECTc"/>
    <property type="match status" value="1"/>
</dbReference>
<reference evidence="16" key="3">
    <citation type="submission" date="2021-02" db="UniProtKB">
        <authorList>
            <consortium name="EnsemblMetazoa"/>
        </authorList>
    </citation>
    <scope>IDENTIFICATION</scope>
    <source>
        <strain evidence="16">USDA</strain>
    </source>
</reference>
<feature type="domain" description="HECT" evidence="14">
    <location>
        <begin position="720"/>
        <end position="1057"/>
    </location>
</feature>
<dbReference type="Gene3D" id="3.90.1750.10">
    <property type="entry name" value="Hect, E3 ligase catalytic domains"/>
    <property type="match status" value="1"/>
</dbReference>
<evidence type="ECO:0000256" key="3">
    <source>
        <dbReference type="ARBA" id="ARBA00012485"/>
    </source>
</evidence>
<dbReference type="PANTHER" id="PTHR45700:SF2">
    <property type="entry name" value="UBIQUITIN-PROTEIN LIGASE E3C"/>
    <property type="match status" value="1"/>
</dbReference>
<protein>
    <recommendedName>
        <fullName evidence="10">Ubiquitin-protein ligase E3C</fullName>
        <ecNumber evidence="3">2.3.2.26</ecNumber>
    </recommendedName>
    <alternativeName>
        <fullName evidence="11">HECT-type ubiquitin transferase E3C</fullName>
    </alternativeName>
    <alternativeName>
        <fullName evidence="12">RTA-associated ubiquitin ligase</fullName>
    </alternativeName>
</protein>
<evidence type="ECO:0000313" key="16">
    <source>
        <dbReference type="EnsemblMetazoa" id="PHUM390450-PA"/>
    </source>
</evidence>
<dbReference type="GeneID" id="8237553"/>
<evidence type="ECO:0000313" key="15">
    <source>
        <dbReference type="EMBL" id="EEB15810.1"/>
    </source>
</evidence>
<dbReference type="InterPro" id="IPR000569">
    <property type="entry name" value="HECT_dom"/>
</dbReference>
<dbReference type="EC" id="2.3.2.26" evidence="3"/>
<comment type="catalytic activity">
    <reaction evidence="1">
        <text>S-ubiquitinyl-[E2 ubiquitin-conjugating enzyme]-L-cysteine + [acceptor protein]-L-lysine = [E2 ubiquitin-conjugating enzyme]-L-cysteine + N(6)-ubiquitinyl-[acceptor protein]-L-lysine.</text>
        <dbReference type="EC" id="2.3.2.26"/>
    </reaction>
</comment>
<dbReference type="RefSeq" id="XP_002428548.1">
    <property type="nucleotide sequence ID" value="XM_002428503.1"/>
</dbReference>
<evidence type="ECO:0000256" key="13">
    <source>
        <dbReference type="PROSITE-ProRule" id="PRU00104"/>
    </source>
</evidence>
<reference evidence="15" key="2">
    <citation type="submission" date="2007-04" db="EMBL/GenBank/DDBJ databases">
        <title>The genome of the human body louse.</title>
        <authorList>
            <consortium name="The Human Body Louse Genome Consortium"/>
            <person name="Kirkness E."/>
            <person name="Walenz B."/>
            <person name="Hass B."/>
            <person name="Bruggner R."/>
            <person name="Strausberg R."/>
        </authorList>
    </citation>
    <scope>NUCLEOTIDE SEQUENCE</scope>
    <source>
        <strain evidence="15">USDA</strain>
    </source>
</reference>
<dbReference type="FunFam" id="3.30.2160.10:FF:000002">
    <property type="entry name" value="Putative Ubiquitin-protein ligase E3C"/>
    <property type="match status" value="1"/>
</dbReference>
<dbReference type="HOGENOM" id="CLU_002173_2_1_1"/>
<dbReference type="FunFam" id="3.90.1750.10:FF:000014">
    <property type="entry name" value="Putative Ubiquitin-protein ligase E3C"/>
    <property type="match status" value="1"/>
</dbReference>
<comment type="similarity">
    <text evidence="8">Belongs to the UBE3C family.</text>
</comment>
<keyword evidence="4" id="KW-1017">Isopeptide bond</keyword>
<evidence type="ECO:0000256" key="12">
    <source>
        <dbReference type="ARBA" id="ARBA00081642"/>
    </source>
</evidence>
<evidence type="ECO:0000256" key="4">
    <source>
        <dbReference type="ARBA" id="ARBA00022499"/>
    </source>
</evidence>
<dbReference type="InterPro" id="IPR044611">
    <property type="entry name" value="E3A/B/C-like"/>
</dbReference>
<keyword evidence="7" id="KW-0832">Ubl conjugation</keyword>
<accession>E0VR04</accession>
<dbReference type="Gene3D" id="3.30.2160.10">
    <property type="entry name" value="Hect, E3 ligase catalytic domain"/>
    <property type="match status" value="1"/>
</dbReference>
<dbReference type="AlphaFoldDB" id="E0VR04"/>
<dbReference type="InterPro" id="IPR035983">
    <property type="entry name" value="Hect_E3_ubiquitin_ligase"/>
</dbReference>
<evidence type="ECO:0000256" key="11">
    <source>
        <dbReference type="ARBA" id="ARBA00077269"/>
    </source>
</evidence>
<dbReference type="InParanoid" id="E0VR04"/>
<dbReference type="Proteomes" id="UP000009046">
    <property type="component" value="Unassembled WGS sequence"/>
</dbReference>
<evidence type="ECO:0000256" key="6">
    <source>
        <dbReference type="ARBA" id="ARBA00022786"/>
    </source>
</evidence>
<gene>
    <name evidence="16" type="primary">8237553</name>
    <name evidence="15" type="ORF">Phum_PHUM390450</name>
</gene>